<reference evidence="17" key="1">
    <citation type="journal article" date="2019" name="Cell">
        <title>Relaxed Selection Limits Lifespan by Increasing Mutation Load.</title>
        <authorList>
            <person name="Cui R."/>
            <person name="Medeiros T."/>
            <person name="Willemsen D."/>
            <person name="Iasi L.N.M."/>
            <person name="Collier G.E."/>
            <person name="Graef M."/>
            <person name="Reichard M."/>
            <person name="Valenzano D.R."/>
        </authorList>
    </citation>
    <scope>NUCLEOTIDE SEQUENCE</scope>
</reference>
<evidence type="ECO:0000256" key="6">
    <source>
        <dbReference type="ARBA" id="ARBA00022660"/>
    </source>
</evidence>
<dbReference type="AlphaFoldDB" id="A0A518QNP4"/>
<name>A0A518QNP4_9TELE</name>
<evidence type="ECO:0000256" key="14">
    <source>
        <dbReference type="ARBA" id="ARBA00049551"/>
    </source>
</evidence>
<evidence type="ECO:0000256" key="1">
    <source>
        <dbReference type="ARBA" id="ARBA00004225"/>
    </source>
</evidence>
<evidence type="ECO:0000256" key="10">
    <source>
        <dbReference type="ARBA" id="ARBA00022989"/>
    </source>
</evidence>
<dbReference type="Pfam" id="PF00499">
    <property type="entry name" value="Oxidored_q3"/>
    <property type="match status" value="1"/>
</dbReference>
<feature type="chain" id="PRO_5022160625" description="NADH-ubiquinone oxidoreductase chain 6" evidence="16">
    <location>
        <begin position="24"/>
        <end position="172"/>
    </location>
</feature>
<evidence type="ECO:0000313" key="17">
    <source>
        <dbReference type="EMBL" id="QDX07403.1"/>
    </source>
</evidence>
<evidence type="ECO:0000256" key="8">
    <source>
        <dbReference type="ARBA" id="ARBA00022967"/>
    </source>
</evidence>
<proteinExistence type="inferred from homology"/>
<dbReference type="CTD" id="4541"/>
<dbReference type="Gene3D" id="1.20.120.1200">
    <property type="entry name" value="NADH-ubiquinone/plastoquinone oxidoreductase chain 6, subunit NuoJ"/>
    <property type="match status" value="1"/>
</dbReference>
<dbReference type="PANTHER" id="PTHR11435:SF1">
    <property type="entry name" value="NADH-UBIQUINONE OXIDOREDUCTASE CHAIN 6"/>
    <property type="match status" value="1"/>
</dbReference>
<dbReference type="EMBL" id="MK784209">
    <property type="protein sequence ID" value="QDX07403.1"/>
    <property type="molecule type" value="Genomic_DNA"/>
</dbReference>
<evidence type="ECO:0000256" key="3">
    <source>
        <dbReference type="ARBA" id="ARBA00012944"/>
    </source>
</evidence>
<evidence type="ECO:0000256" key="11">
    <source>
        <dbReference type="ARBA" id="ARBA00023027"/>
    </source>
</evidence>
<evidence type="ECO:0000256" key="15">
    <source>
        <dbReference type="RuleBase" id="RU004430"/>
    </source>
</evidence>
<dbReference type="GO" id="GO:0031966">
    <property type="term" value="C:mitochondrial membrane"/>
    <property type="evidence" value="ECO:0007669"/>
    <property type="project" value="UniProtKB-SubCell"/>
</dbReference>
<keyword evidence="15" id="KW-0830">Ubiquinone</keyword>
<evidence type="ECO:0000256" key="2">
    <source>
        <dbReference type="ARBA" id="ARBA00005698"/>
    </source>
</evidence>
<dbReference type="RefSeq" id="YP_009685541.1">
    <property type="nucleotide sequence ID" value="NC_044427.1"/>
</dbReference>
<keyword evidence="5 15" id="KW-0813">Transport</keyword>
<feature type="transmembrane region" description="Helical" evidence="15">
    <location>
        <begin position="53"/>
        <end position="73"/>
    </location>
</feature>
<organism evidence="17">
    <name type="scientific">Nothobranchius nubaensis</name>
    <dbReference type="NCBI Taxonomy" id="2607867"/>
    <lineage>
        <taxon>Eukaryota</taxon>
        <taxon>Metazoa</taxon>
        <taxon>Chordata</taxon>
        <taxon>Craniata</taxon>
        <taxon>Vertebrata</taxon>
        <taxon>Euteleostomi</taxon>
        <taxon>Actinopterygii</taxon>
        <taxon>Neopterygii</taxon>
        <taxon>Teleostei</taxon>
        <taxon>Neoteleostei</taxon>
        <taxon>Acanthomorphata</taxon>
        <taxon>Ovalentaria</taxon>
        <taxon>Atherinomorphae</taxon>
        <taxon>Cyprinodontiformes</taxon>
        <taxon>Nothobranchiidae</taxon>
        <taxon>Nothobranchius</taxon>
    </lineage>
</organism>
<dbReference type="EC" id="7.1.1.2" evidence="3 15"/>
<comment type="similarity">
    <text evidence="2 15">Belongs to the complex I subunit 6 family.</text>
</comment>
<feature type="transmembrane region" description="Helical" evidence="15">
    <location>
        <begin position="85"/>
        <end position="106"/>
    </location>
</feature>
<keyword evidence="9 15" id="KW-0249">Electron transport</keyword>
<evidence type="ECO:0000256" key="16">
    <source>
        <dbReference type="SAM" id="SignalP"/>
    </source>
</evidence>
<comment type="function">
    <text evidence="15">Core subunit of the mitochondrial membrane respiratory chain NADH dehydrogenase (Complex I) which catalyzes electron transfer from NADH through the respiratory chain, using ubiquinone as an electron acceptor. Essential for the catalytic activity and assembly of complex I.</text>
</comment>
<feature type="transmembrane region" description="Helical" evidence="15">
    <location>
        <begin position="29"/>
        <end position="46"/>
    </location>
</feature>
<comment type="catalytic activity">
    <reaction evidence="14 15">
        <text>a ubiquinone + NADH + 5 H(+)(in) = a ubiquinol + NAD(+) + 4 H(+)(out)</text>
        <dbReference type="Rhea" id="RHEA:29091"/>
        <dbReference type="Rhea" id="RHEA-COMP:9565"/>
        <dbReference type="Rhea" id="RHEA-COMP:9566"/>
        <dbReference type="ChEBI" id="CHEBI:15378"/>
        <dbReference type="ChEBI" id="CHEBI:16389"/>
        <dbReference type="ChEBI" id="CHEBI:17976"/>
        <dbReference type="ChEBI" id="CHEBI:57540"/>
        <dbReference type="ChEBI" id="CHEBI:57945"/>
        <dbReference type="EC" id="7.1.1.2"/>
    </reaction>
</comment>
<keyword evidence="10 15" id="KW-1133">Transmembrane helix</keyword>
<evidence type="ECO:0000256" key="9">
    <source>
        <dbReference type="ARBA" id="ARBA00022982"/>
    </source>
</evidence>
<keyword evidence="7 15" id="KW-0812">Transmembrane</keyword>
<dbReference type="PANTHER" id="PTHR11435">
    <property type="entry name" value="NADH UBIQUINONE OXIDOREDUCTASE SUBUNIT ND6"/>
    <property type="match status" value="1"/>
</dbReference>
<dbReference type="GO" id="GO:0008137">
    <property type="term" value="F:NADH dehydrogenase (ubiquinone) activity"/>
    <property type="evidence" value="ECO:0007669"/>
    <property type="project" value="UniProtKB-UniRule"/>
</dbReference>
<evidence type="ECO:0000256" key="13">
    <source>
        <dbReference type="ARBA" id="ARBA00023136"/>
    </source>
</evidence>
<comment type="subcellular location">
    <subcellularLocation>
        <location evidence="1 15">Mitochondrion membrane</location>
        <topology evidence="1 15">Multi-pass membrane protein</topology>
    </subcellularLocation>
</comment>
<keyword evidence="8 15" id="KW-1278">Translocase</keyword>
<dbReference type="InterPro" id="IPR050269">
    <property type="entry name" value="ComplexI_Subunit6"/>
</dbReference>
<feature type="signal peptide" evidence="16">
    <location>
        <begin position="1"/>
        <end position="23"/>
    </location>
</feature>
<gene>
    <name evidence="17" type="primary">ND6</name>
</gene>
<accession>A0A518QNP4</accession>
<protein>
    <recommendedName>
        <fullName evidence="4 15">NADH-ubiquinone oxidoreductase chain 6</fullName>
        <ecNumber evidence="3 15">7.1.1.2</ecNumber>
    </recommendedName>
</protein>
<evidence type="ECO:0000256" key="7">
    <source>
        <dbReference type="ARBA" id="ARBA00022692"/>
    </source>
</evidence>
<keyword evidence="6 15" id="KW-0679">Respiratory chain</keyword>
<keyword evidence="12 15" id="KW-0496">Mitochondrion</keyword>
<feature type="transmembrane region" description="Helical" evidence="15">
    <location>
        <begin position="136"/>
        <end position="160"/>
    </location>
</feature>
<geneLocation type="mitochondrion" evidence="17"/>
<evidence type="ECO:0000256" key="5">
    <source>
        <dbReference type="ARBA" id="ARBA00022448"/>
    </source>
</evidence>
<sequence>MSLMVCVCLIMLVLGLAWVASNSSPYFCALALVFTAGVACGLLAVLGGSFFSLILFLMYVGGMLVVFGYSAALAADPFPEFLGSFYVMGLMVFFIFLAVLIASVVWKLSSSLSFLLMESFSFNTTQNDTSGVSLMYLYGGAMLVSAGGVLLLGLFVVLLVTRGLNDAVLRLA</sequence>
<dbReference type="GeneID" id="41659201"/>
<dbReference type="InterPro" id="IPR001457">
    <property type="entry name" value="NADH_UbQ/plastoQ_OxRdtase_su6"/>
</dbReference>
<keyword evidence="13 15" id="KW-0472">Membrane</keyword>
<evidence type="ECO:0000256" key="4">
    <source>
        <dbReference type="ARBA" id="ARBA00021095"/>
    </source>
</evidence>
<evidence type="ECO:0000256" key="12">
    <source>
        <dbReference type="ARBA" id="ARBA00023128"/>
    </source>
</evidence>
<keyword evidence="11 15" id="KW-0520">NAD</keyword>
<dbReference type="InterPro" id="IPR042106">
    <property type="entry name" value="Nuo/plastoQ_OxRdtase_6_NuoJ"/>
</dbReference>
<keyword evidence="16" id="KW-0732">Signal</keyword>